<dbReference type="Proteomes" id="UP001549145">
    <property type="component" value="Unassembled WGS sequence"/>
</dbReference>
<feature type="domain" description="CHASE3" evidence="1">
    <location>
        <begin position="44"/>
        <end position="93"/>
    </location>
</feature>
<proteinExistence type="predicted"/>
<name>A0ABV2L4X5_9HYPH</name>
<sequence>MLSRLVDLKIAAKIGSALAIVLVASTTVSVLSLRSLSTLEEAGERTRHTYEVLGEISRLTGAMVDQETGVRGCLVSGDAAFLGVADAAAGTGAAASQVLGAASDLSRQSEHLGAEIQRFLTTVRAA</sequence>
<gene>
    <name evidence="2" type="ORF">ABID43_002424</name>
</gene>
<dbReference type="EMBL" id="JBEPMM010000005">
    <property type="protein sequence ID" value="MET3692884.1"/>
    <property type="molecule type" value="Genomic_DNA"/>
</dbReference>
<protein>
    <submittedName>
        <fullName evidence="2">CHASE3 domain sensor protein</fullName>
    </submittedName>
</protein>
<keyword evidence="3" id="KW-1185">Reference proteome</keyword>
<accession>A0ABV2L4X5</accession>
<organism evidence="2 3">
    <name type="scientific">Methylobacterium goesingense</name>
    <dbReference type="NCBI Taxonomy" id="243690"/>
    <lineage>
        <taxon>Bacteria</taxon>
        <taxon>Pseudomonadati</taxon>
        <taxon>Pseudomonadota</taxon>
        <taxon>Alphaproteobacteria</taxon>
        <taxon>Hyphomicrobiales</taxon>
        <taxon>Methylobacteriaceae</taxon>
        <taxon>Methylobacterium</taxon>
    </lineage>
</organism>
<dbReference type="InterPro" id="IPR007891">
    <property type="entry name" value="CHASE3"/>
</dbReference>
<evidence type="ECO:0000259" key="1">
    <source>
        <dbReference type="Pfam" id="PF05227"/>
    </source>
</evidence>
<evidence type="ECO:0000313" key="3">
    <source>
        <dbReference type="Proteomes" id="UP001549145"/>
    </source>
</evidence>
<comment type="caution">
    <text evidence="2">The sequence shown here is derived from an EMBL/GenBank/DDBJ whole genome shotgun (WGS) entry which is preliminary data.</text>
</comment>
<dbReference type="RefSeq" id="WP_283205927.1">
    <property type="nucleotide sequence ID" value="NZ_BPQL01000140.1"/>
</dbReference>
<evidence type="ECO:0000313" key="2">
    <source>
        <dbReference type="EMBL" id="MET3692884.1"/>
    </source>
</evidence>
<dbReference type="Pfam" id="PF05227">
    <property type="entry name" value="CHASE3"/>
    <property type="match status" value="1"/>
</dbReference>
<reference evidence="2 3" key="1">
    <citation type="submission" date="2024-06" db="EMBL/GenBank/DDBJ databases">
        <title>Genomic Encyclopedia of Type Strains, Phase IV (KMG-IV): sequencing the most valuable type-strain genomes for metagenomic binning, comparative biology and taxonomic classification.</title>
        <authorList>
            <person name="Goeker M."/>
        </authorList>
    </citation>
    <scope>NUCLEOTIDE SEQUENCE [LARGE SCALE GENOMIC DNA]</scope>
    <source>
        <strain evidence="2 3">DSM 21331</strain>
    </source>
</reference>